<dbReference type="OrthoDB" id="384292at2157"/>
<feature type="domain" description="AMP-binding enzyme C-terminal" evidence="3">
    <location>
        <begin position="333"/>
        <end position="409"/>
    </location>
</feature>
<dbReference type="GO" id="GO:0006631">
    <property type="term" value="P:fatty acid metabolic process"/>
    <property type="evidence" value="ECO:0007669"/>
    <property type="project" value="TreeGrafter"/>
</dbReference>
<name>A0A2V2MN00_9EURY</name>
<dbReference type="Gene3D" id="3.30.300.30">
    <property type="match status" value="1"/>
</dbReference>
<dbReference type="InterPro" id="IPR000873">
    <property type="entry name" value="AMP-dep_synth/lig_dom"/>
</dbReference>
<evidence type="ECO:0008006" key="6">
    <source>
        <dbReference type="Google" id="ProtNLM"/>
    </source>
</evidence>
<dbReference type="InterPro" id="IPR042099">
    <property type="entry name" value="ANL_N_sf"/>
</dbReference>
<keyword evidence="5" id="KW-1185">Reference proteome</keyword>
<dbReference type="Proteomes" id="UP000245934">
    <property type="component" value="Unassembled WGS sequence"/>
</dbReference>
<protein>
    <recommendedName>
        <fullName evidence="6">AMP-binding protein</fullName>
    </recommendedName>
</protein>
<sequence>MSLMGFFWVEPEKDYFKSYDDLLQDIQSKRFVDKYIKNNNNYNFFLDLICSMLTDRQFALIDKDWSQAELNNLGLNEIDLTENVKLESNDFFSIDEVLNRISQYKEWKLGFYTSGTTGRPKFISHNLGVLSRNVKTGSRFQKNIWGFCYNPTHFAGIQVFLQAFFNQNSIINLFNMDYSIVERTIKKYAISHLSATPTYYRSLYPFLHESCPLVERITFGGEIFDDQIAQMLINYFPNAKITNVYASTELGSVLAGEGNTLKIPEEFKDRIKISEDGELVVHRSLMGEDTSLDNDLWFSTGDIVTNEPDGTIKFISRKTEMINVGGYKINPHEIEGIINEIHEIQDSIVYGRDNRITGKVLVAEVVLRPGYTGDMERKIFEYLSGHLQPWKIPRMIKITDSIDRTRTGKKVRK</sequence>
<evidence type="ECO:0000259" key="2">
    <source>
        <dbReference type="Pfam" id="PF00501"/>
    </source>
</evidence>
<dbReference type="AlphaFoldDB" id="A0A2V2MN00"/>
<gene>
    <name evidence="4" type="ORF">DLD82_17275</name>
</gene>
<dbReference type="GeneID" id="97609326"/>
<dbReference type="Pfam" id="PF13193">
    <property type="entry name" value="AMP-binding_C"/>
    <property type="match status" value="1"/>
</dbReference>
<dbReference type="InterPro" id="IPR025110">
    <property type="entry name" value="AMP-bd_C"/>
</dbReference>
<dbReference type="SUPFAM" id="SSF56801">
    <property type="entry name" value="Acetyl-CoA synthetase-like"/>
    <property type="match status" value="1"/>
</dbReference>
<evidence type="ECO:0000313" key="5">
    <source>
        <dbReference type="Proteomes" id="UP000245934"/>
    </source>
</evidence>
<dbReference type="GO" id="GO:0031956">
    <property type="term" value="F:medium-chain fatty acid-CoA ligase activity"/>
    <property type="evidence" value="ECO:0007669"/>
    <property type="project" value="TreeGrafter"/>
</dbReference>
<dbReference type="CDD" id="cd04433">
    <property type="entry name" value="AFD_class_I"/>
    <property type="match status" value="1"/>
</dbReference>
<organism evidence="4 5">
    <name type="scientific">Methanospirillum stamsii</name>
    <dbReference type="NCBI Taxonomy" id="1277351"/>
    <lineage>
        <taxon>Archaea</taxon>
        <taxon>Methanobacteriati</taxon>
        <taxon>Methanobacteriota</taxon>
        <taxon>Stenosarchaea group</taxon>
        <taxon>Methanomicrobia</taxon>
        <taxon>Methanomicrobiales</taxon>
        <taxon>Methanospirillaceae</taxon>
        <taxon>Methanospirillum</taxon>
    </lineage>
</organism>
<reference evidence="4 5" key="1">
    <citation type="submission" date="2018-05" db="EMBL/GenBank/DDBJ databases">
        <title>Draft genome of Methanospirillum stamsii Pt1.</title>
        <authorList>
            <person name="Dueholm M.S."/>
            <person name="Nielsen P.H."/>
            <person name="Bakmann L.F."/>
            <person name="Otzen D.E."/>
        </authorList>
    </citation>
    <scope>NUCLEOTIDE SEQUENCE [LARGE SCALE GENOMIC DNA]</scope>
    <source>
        <strain evidence="4 5">Pt1</strain>
    </source>
</reference>
<evidence type="ECO:0000256" key="1">
    <source>
        <dbReference type="ARBA" id="ARBA00006432"/>
    </source>
</evidence>
<comment type="caution">
    <text evidence="4">The sequence shown here is derived from an EMBL/GenBank/DDBJ whole genome shotgun (WGS) entry which is preliminary data.</text>
</comment>
<dbReference type="PANTHER" id="PTHR43201:SF8">
    <property type="entry name" value="ACYL-COA SYNTHETASE FAMILY MEMBER 3"/>
    <property type="match status" value="1"/>
</dbReference>
<accession>A0A2V2MN00</accession>
<proteinExistence type="inferred from homology"/>
<evidence type="ECO:0000259" key="3">
    <source>
        <dbReference type="Pfam" id="PF13193"/>
    </source>
</evidence>
<dbReference type="EMBL" id="QGMZ01000058">
    <property type="protein sequence ID" value="PWR69624.1"/>
    <property type="molecule type" value="Genomic_DNA"/>
</dbReference>
<dbReference type="InterPro" id="IPR045851">
    <property type="entry name" value="AMP-bd_C_sf"/>
</dbReference>
<dbReference type="Gene3D" id="3.40.50.12780">
    <property type="entry name" value="N-terminal domain of ligase-like"/>
    <property type="match status" value="1"/>
</dbReference>
<feature type="domain" description="AMP-dependent synthetase/ligase" evidence="2">
    <location>
        <begin position="111"/>
        <end position="255"/>
    </location>
</feature>
<evidence type="ECO:0000313" key="4">
    <source>
        <dbReference type="EMBL" id="PWR69624.1"/>
    </source>
</evidence>
<dbReference type="Pfam" id="PF00501">
    <property type="entry name" value="AMP-binding"/>
    <property type="match status" value="1"/>
</dbReference>
<dbReference type="PANTHER" id="PTHR43201">
    <property type="entry name" value="ACYL-COA SYNTHETASE"/>
    <property type="match status" value="1"/>
</dbReference>
<comment type="similarity">
    <text evidence="1">Belongs to the ATP-dependent AMP-binding enzyme family.</text>
</comment>
<dbReference type="RefSeq" id="WP_109942383.1">
    <property type="nucleotide sequence ID" value="NZ_CP176366.1"/>
</dbReference>